<name>A0A072PET7_9EURO</name>
<feature type="compositionally biased region" description="Basic and acidic residues" evidence="1">
    <location>
        <begin position="122"/>
        <end position="132"/>
    </location>
</feature>
<dbReference type="VEuPathDB" id="FungiDB:A1O9_09895"/>
<dbReference type="EMBL" id="AMGV01000011">
    <property type="protein sequence ID" value="KEF54100.1"/>
    <property type="molecule type" value="Genomic_DNA"/>
</dbReference>
<dbReference type="InterPro" id="IPR003593">
    <property type="entry name" value="AAA+_ATPase"/>
</dbReference>
<protein>
    <recommendedName>
        <fullName evidence="2">AAA+ ATPase domain-containing protein</fullName>
    </recommendedName>
</protein>
<feature type="region of interest" description="Disordered" evidence="1">
    <location>
        <begin position="213"/>
        <end position="242"/>
    </location>
</feature>
<feature type="region of interest" description="Disordered" evidence="1">
    <location>
        <begin position="309"/>
        <end position="340"/>
    </location>
</feature>
<dbReference type="GO" id="GO:0016887">
    <property type="term" value="F:ATP hydrolysis activity"/>
    <property type="evidence" value="ECO:0007669"/>
    <property type="project" value="InterPro"/>
</dbReference>
<dbReference type="OrthoDB" id="10064318at2759"/>
<dbReference type="STRING" id="1182545.A0A072PET7"/>
<dbReference type="PANTHER" id="PTHR23389">
    <property type="entry name" value="CHROMOSOME TRANSMISSION FIDELITY FACTOR 18"/>
    <property type="match status" value="1"/>
</dbReference>
<dbReference type="GeneID" id="25284803"/>
<feature type="compositionally biased region" description="Polar residues" evidence="1">
    <location>
        <begin position="136"/>
        <end position="171"/>
    </location>
</feature>
<feature type="region of interest" description="Disordered" evidence="1">
    <location>
        <begin position="122"/>
        <end position="181"/>
    </location>
</feature>
<gene>
    <name evidence="3" type="ORF">A1O9_09895</name>
</gene>
<dbReference type="GO" id="GO:0005634">
    <property type="term" value="C:nucleus"/>
    <property type="evidence" value="ECO:0007669"/>
    <property type="project" value="TreeGrafter"/>
</dbReference>
<dbReference type="AlphaFoldDB" id="A0A072PET7"/>
<dbReference type="SUPFAM" id="SSF52540">
    <property type="entry name" value="P-loop containing nucleoside triphosphate hydrolases"/>
    <property type="match status" value="1"/>
</dbReference>
<feature type="region of interest" description="Disordered" evidence="1">
    <location>
        <begin position="514"/>
        <end position="533"/>
    </location>
</feature>
<feature type="region of interest" description="Disordered" evidence="1">
    <location>
        <begin position="69"/>
        <end position="92"/>
    </location>
</feature>
<proteinExistence type="predicted"/>
<dbReference type="InterPro" id="IPR003959">
    <property type="entry name" value="ATPase_AAA_core"/>
</dbReference>
<dbReference type="Proteomes" id="UP000027920">
    <property type="component" value="Unassembled WGS sequence"/>
</dbReference>
<dbReference type="HOGENOM" id="CLU_003721_0_0_1"/>
<dbReference type="InterPro" id="IPR027417">
    <property type="entry name" value="P-loop_NTPase"/>
</dbReference>
<organism evidence="3 4">
    <name type="scientific">Exophiala aquamarina CBS 119918</name>
    <dbReference type="NCBI Taxonomy" id="1182545"/>
    <lineage>
        <taxon>Eukaryota</taxon>
        <taxon>Fungi</taxon>
        <taxon>Dikarya</taxon>
        <taxon>Ascomycota</taxon>
        <taxon>Pezizomycotina</taxon>
        <taxon>Eurotiomycetes</taxon>
        <taxon>Chaetothyriomycetidae</taxon>
        <taxon>Chaetothyriales</taxon>
        <taxon>Herpotrichiellaceae</taxon>
        <taxon>Exophiala</taxon>
    </lineage>
</organism>
<feature type="compositionally biased region" description="Polar residues" evidence="1">
    <location>
        <begin position="310"/>
        <end position="328"/>
    </location>
</feature>
<dbReference type="RefSeq" id="XP_013256690.1">
    <property type="nucleotide sequence ID" value="XM_013401236.1"/>
</dbReference>
<dbReference type="Pfam" id="PF00004">
    <property type="entry name" value="AAA"/>
    <property type="match status" value="1"/>
</dbReference>
<dbReference type="GO" id="GO:0003677">
    <property type="term" value="F:DNA binding"/>
    <property type="evidence" value="ECO:0007669"/>
    <property type="project" value="TreeGrafter"/>
</dbReference>
<dbReference type="SMART" id="SM00382">
    <property type="entry name" value="AAA"/>
    <property type="match status" value="1"/>
</dbReference>
<dbReference type="GO" id="GO:0005524">
    <property type="term" value="F:ATP binding"/>
    <property type="evidence" value="ECO:0007669"/>
    <property type="project" value="InterPro"/>
</dbReference>
<dbReference type="PANTHER" id="PTHR23389:SF21">
    <property type="entry name" value="ATPASE FAMILY AAA DOMAIN-CONTAINING PROTEIN 5"/>
    <property type="match status" value="1"/>
</dbReference>
<dbReference type="Gene3D" id="3.40.50.300">
    <property type="entry name" value="P-loop containing nucleotide triphosphate hydrolases"/>
    <property type="match status" value="1"/>
</dbReference>
<keyword evidence="4" id="KW-1185">Reference proteome</keyword>
<evidence type="ECO:0000313" key="3">
    <source>
        <dbReference type="EMBL" id="KEF54100.1"/>
    </source>
</evidence>
<sequence length="1070" mass="116936">MPHTPLPVVGPLSLDGATEQAPVNVAAVEPSGLVDTSRPSSFLQGSSTQVNVSRLSANQTQLRLGNQHGHNSMMLESNPRKRRKITQGNDSAVSCDDQVAVGPETWHEQFTNAAANIHEQIGTEHGGDDSDRSAAQPISTLQDSSSESPVQRSTSLEGSHQTRLDPSSYFLSQPPLPLEANIPVPESELAAAAPSSEEPMMSSPRKTIVRLGANGKLTNSPKRSQKRSPRSANTAVTSRSRKVEMKNRKFASSLRVTLSYTSPACGKTIDEILSVQAEALETPAQALSSPKQSTKGGTEMVHPFFRGKVSTKTRPVSRTNSEPASTAPVSEDEARTSAKQPKAWNNIIFSSRKSSQKLLPGLDPIWPPNAMHNIQPEEQLPITPVASLLATSKSKAKQTVARINEPEDVLRMFAFQLGSGLDQPVQPIHLPTRTIMSGKTLFDVLTLDSLNQPLTNVLKSCIEAQTSSFDRGLASGPNAWSERYAPECWQEVLQPKAQILHDWLSNLEVHNVQSGHVQAKQKPALQKKRRKRKSDEIDDFIAGSDDDELNDKQSSRNAILLTGPSGCGKTASVYAVAHQLGFEVFEINPGMRRNARDIMDQVGDMTQNHLVQKAAGILSRRSSVSASDCEYVPPLPISPPANQKTMASFMGNSKKNKMDFPNTEGGRDLKAKTQKQSLVLFEEVDILFEEDKGFWTAVQALIHTSKRPVILTCNDTSSVPADDLNLYATIEYEKPPLDVAIQYLRSVAASEGHLLSHEAIQNLYLNKGRDLRASLTELNLWCQMTVGSQRGGIDWMMPYNERCSITSDGSVTRIISKDTYINGHDLLPTVTYDSDEFVRFAMDHLDLSALDWVSEDVHYSNNATGLHELDNLLSLCEARSCIDILDDAVSPLIAGQIKKLSASAELVNARDELVKLYLSPHPLHLPQSNIVEALSPLAEETRIGLPQPLGRKAPSMDAASVSLVTDIAPYVRYIVRHDQNLEALRGELDGGSQSGCNKRQRRTRAARAALEGGTKASTRRDKWFSDSLDFDAVLVTGGVWPHAQLGQPQETIEATNFHGPSSSESSTEVC</sequence>
<accession>A0A072PET7</accession>
<evidence type="ECO:0000313" key="4">
    <source>
        <dbReference type="Proteomes" id="UP000027920"/>
    </source>
</evidence>
<evidence type="ECO:0000256" key="1">
    <source>
        <dbReference type="SAM" id="MobiDB-lite"/>
    </source>
</evidence>
<comment type="caution">
    <text evidence="3">The sequence shown here is derived from an EMBL/GenBank/DDBJ whole genome shotgun (WGS) entry which is preliminary data.</text>
</comment>
<evidence type="ECO:0000259" key="2">
    <source>
        <dbReference type="SMART" id="SM00382"/>
    </source>
</evidence>
<feature type="domain" description="AAA+ ATPase" evidence="2">
    <location>
        <begin position="555"/>
        <end position="737"/>
    </location>
</feature>
<reference evidence="3 4" key="1">
    <citation type="submission" date="2013-03" db="EMBL/GenBank/DDBJ databases">
        <title>The Genome Sequence of Exophiala aquamarina CBS 119918.</title>
        <authorList>
            <consortium name="The Broad Institute Genomics Platform"/>
            <person name="Cuomo C."/>
            <person name="de Hoog S."/>
            <person name="Gorbushina A."/>
            <person name="Walker B."/>
            <person name="Young S.K."/>
            <person name="Zeng Q."/>
            <person name="Gargeya S."/>
            <person name="Fitzgerald M."/>
            <person name="Haas B."/>
            <person name="Abouelleil A."/>
            <person name="Allen A.W."/>
            <person name="Alvarado L."/>
            <person name="Arachchi H.M."/>
            <person name="Berlin A.M."/>
            <person name="Chapman S.B."/>
            <person name="Gainer-Dewar J."/>
            <person name="Goldberg J."/>
            <person name="Griggs A."/>
            <person name="Gujja S."/>
            <person name="Hansen M."/>
            <person name="Howarth C."/>
            <person name="Imamovic A."/>
            <person name="Ireland A."/>
            <person name="Larimer J."/>
            <person name="McCowan C."/>
            <person name="Murphy C."/>
            <person name="Pearson M."/>
            <person name="Poon T.W."/>
            <person name="Priest M."/>
            <person name="Roberts A."/>
            <person name="Saif S."/>
            <person name="Shea T."/>
            <person name="Sisk P."/>
            <person name="Sykes S."/>
            <person name="Wortman J."/>
            <person name="Nusbaum C."/>
            <person name="Birren B."/>
        </authorList>
    </citation>
    <scope>NUCLEOTIDE SEQUENCE [LARGE SCALE GENOMIC DNA]</scope>
    <source>
        <strain evidence="3 4">CBS 119918</strain>
    </source>
</reference>